<reference evidence="11" key="2">
    <citation type="submission" date="2022-12" db="EMBL/GenBank/DDBJ databases">
        <authorList>
            <person name="Webb A."/>
        </authorList>
    </citation>
    <scope>NUCLEOTIDE SEQUENCE</scope>
    <source>
        <strain evidence="11">Pf2</strain>
    </source>
</reference>
<evidence type="ECO:0000256" key="3">
    <source>
        <dbReference type="ARBA" id="ARBA00022801"/>
    </source>
</evidence>
<accession>A0AAV0SNC7</accession>
<evidence type="ECO:0000256" key="2">
    <source>
        <dbReference type="ARBA" id="ARBA00013064"/>
    </source>
</evidence>
<dbReference type="GO" id="GO:0030154">
    <property type="term" value="P:cell differentiation"/>
    <property type="evidence" value="ECO:0007669"/>
    <property type="project" value="TreeGrafter"/>
</dbReference>
<dbReference type="Proteomes" id="UP001159659">
    <property type="component" value="Unassembled WGS sequence"/>
</dbReference>
<keyword evidence="12" id="KW-1185">Reference proteome</keyword>
<evidence type="ECO:0000313" key="13">
    <source>
        <dbReference type="Proteomes" id="UP001159659"/>
    </source>
</evidence>
<reference evidence="10 12" key="1">
    <citation type="submission" date="2021-11" db="EMBL/GenBank/DDBJ databases">
        <authorList>
            <person name="Islam A."/>
            <person name="Islam S."/>
            <person name="Flora M.S."/>
            <person name="Rahman M."/>
            <person name="Ziaur R.M."/>
            <person name="Epstein J.H."/>
            <person name="Hassan M."/>
            <person name="Klassen M."/>
            <person name="Woodard K."/>
            <person name="Webb A."/>
            <person name="Webby R.J."/>
            <person name="El Zowalaty M.E."/>
        </authorList>
    </citation>
    <scope>NUCLEOTIDE SEQUENCE [LARGE SCALE GENOMIC DNA]</scope>
    <source>
        <strain evidence="10">Pf1</strain>
    </source>
</reference>
<dbReference type="GO" id="GO:0005634">
    <property type="term" value="C:nucleus"/>
    <property type="evidence" value="ECO:0007669"/>
    <property type="project" value="TreeGrafter"/>
</dbReference>
<proteinExistence type="inferred from homology"/>
<comment type="similarity">
    <text evidence="1">Belongs to the HAD-like hydrolase superfamily. EYA family.</text>
</comment>
<feature type="region of interest" description="Disordered" evidence="9">
    <location>
        <begin position="102"/>
        <end position="186"/>
    </location>
</feature>
<dbReference type="EMBL" id="CANTFK010000017">
    <property type="protein sequence ID" value="CAI5704313.1"/>
    <property type="molecule type" value="Genomic_DNA"/>
</dbReference>
<feature type="compositionally biased region" description="Acidic residues" evidence="9">
    <location>
        <begin position="152"/>
        <end position="179"/>
    </location>
</feature>
<feature type="active site" description="Nucleophile" evidence="7">
    <location>
        <position position="199"/>
    </location>
</feature>
<dbReference type="EC" id="3.1.3.48" evidence="2"/>
<dbReference type="GO" id="GO:0046872">
    <property type="term" value="F:metal ion binding"/>
    <property type="evidence" value="ECO:0007669"/>
    <property type="project" value="UniProtKB-KW"/>
</dbReference>
<dbReference type="GO" id="GO:0045739">
    <property type="term" value="P:positive regulation of DNA repair"/>
    <property type="evidence" value="ECO:0007669"/>
    <property type="project" value="TreeGrafter"/>
</dbReference>
<keyword evidence="4 8" id="KW-0460">Magnesium</keyword>
<evidence type="ECO:0000313" key="10">
    <source>
        <dbReference type="EMBL" id="CAH0485496.1"/>
    </source>
</evidence>
<evidence type="ECO:0000256" key="5">
    <source>
        <dbReference type="ARBA" id="ARBA00022912"/>
    </source>
</evidence>
<evidence type="ECO:0000256" key="6">
    <source>
        <dbReference type="ARBA" id="ARBA00051722"/>
    </source>
</evidence>
<comment type="caution">
    <text evidence="11">The sequence shown here is derived from an EMBL/GenBank/DDBJ whole genome shotgun (WGS) entry which is preliminary data.</text>
</comment>
<gene>
    <name evidence="10" type="ORF">PFR001_LOCUS1189</name>
    <name evidence="11" type="ORF">PFR002_LOCUS109</name>
</gene>
<dbReference type="InterPro" id="IPR028472">
    <property type="entry name" value="EYA"/>
</dbReference>
<feature type="active site" description="Proton donor" evidence="7">
    <location>
        <position position="201"/>
    </location>
</feature>
<dbReference type="PANTHER" id="PTHR10190">
    <property type="entry name" value="EYES ABSENT"/>
    <property type="match status" value="1"/>
</dbReference>
<dbReference type="AlphaFoldDB" id="A0AAV0SNC7"/>
<keyword evidence="8" id="KW-0479">Metal-binding</keyword>
<dbReference type="GO" id="GO:0004725">
    <property type="term" value="F:protein tyrosine phosphatase activity"/>
    <property type="evidence" value="ECO:0007669"/>
    <property type="project" value="UniProtKB-EC"/>
</dbReference>
<dbReference type="Gene3D" id="3.40.50.12350">
    <property type="match status" value="1"/>
</dbReference>
<keyword evidence="3" id="KW-0378">Hydrolase</keyword>
<sequence>MRPDVQMLKLATRHKALELMISTLSARLRDAAAKLVLLPEVGISLCGAVASTLDQTLKWRSRMWTTLLTLLPTFLPFKRLETVVASAEKSLRSSLQVEKGRSEFFDGGNKRDAHDEEDDGKDESYDARPLKRQKAGTGGSEQTDSAGLEARQDDDQEEEEQGGDEEDEEDEEDDNEETTGDILETRSSMKPRRRVFIWDLDETLVLFASLYTGTFAQTHGKEVASGIALGEQMMTLLLTMLERHFYFSDLHDIDVDHIAHVASTAMTENETSCLNEVPEHQLSVQERYERIREIYERRGHVDFLHDANSEWFAIRGALIAAIDNFSTGWLNEARQVLELICESAAGSTQPNSGPDTVTNYDRNEKKQEEVENVNVLVTNTQLVPALCKCLIYQLDSFFPIDRVYSSAKVRKYRCFETILEKYDAPDVEFVAIGDGLEEEHVSLALGLEFHKIRSLVDLKRLRYDLQLAQVNSIGVSSSVTAVDTPAAVTTQMPVASSPVGQTTTV</sequence>
<keyword evidence="5" id="KW-0904">Protein phosphatase</keyword>
<evidence type="ECO:0000313" key="12">
    <source>
        <dbReference type="Proteomes" id="UP001157938"/>
    </source>
</evidence>
<name>A0AAV0SNC7_9STRA</name>
<dbReference type="Proteomes" id="UP001157938">
    <property type="component" value="Unassembled WGS sequence"/>
</dbReference>
<feature type="binding site" evidence="8">
    <location>
        <position position="201"/>
    </location>
    <ligand>
        <name>Mg(2+)</name>
        <dbReference type="ChEBI" id="CHEBI:18420"/>
    </ligand>
</feature>
<dbReference type="PANTHER" id="PTHR10190:SF16">
    <property type="entry name" value="DEVELOPMENTAL PROTEIN EYES ABSENT"/>
    <property type="match status" value="1"/>
</dbReference>
<evidence type="ECO:0000256" key="1">
    <source>
        <dbReference type="ARBA" id="ARBA00010501"/>
    </source>
</evidence>
<dbReference type="EMBL" id="CAKLBC010000256">
    <property type="protein sequence ID" value="CAH0485496.1"/>
    <property type="molecule type" value="Genomic_DNA"/>
</dbReference>
<evidence type="ECO:0000256" key="4">
    <source>
        <dbReference type="ARBA" id="ARBA00022842"/>
    </source>
</evidence>
<evidence type="ECO:0000256" key="7">
    <source>
        <dbReference type="PIRSR" id="PIRSR628472-1"/>
    </source>
</evidence>
<evidence type="ECO:0000313" key="11">
    <source>
        <dbReference type="EMBL" id="CAI5704313.1"/>
    </source>
</evidence>
<comment type="cofactor">
    <cofactor evidence="8">
        <name>Mg(2+)</name>
        <dbReference type="ChEBI" id="CHEBI:18420"/>
    </cofactor>
    <text evidence="8">Binds 1 Mg(2+) ion per subunit.</text>
</comment>
<comment type="catalytic activity">
    <reaction evidence="6">
        <text>O-phospho-L-tyrosyl-[protein] + H2O = L-tyrosyl-[protein] + phosphate</text>
        <dbReference type="Rhea" id="RHEA:10684"/>
        <dbReference type="Rhea" id="RHEA-COMP:10136"/>
        <dbReference type="Rhea" id="RHEA-COMP:20101"/>
        <dbReference type="ChEBI" id="CHEBI:15377"/>
        <dbReference type="ChEBI" id="CHEBI:43474"/>
        <dbReference type="ChEBI" id="CHEBI:46858"/>
        <dbReference type="ChEBI" id="CHEBI:61978"/>
        <dbReference type="EC" id="3.1.3.48"/>
    </reaction>
</comment>
<dbReference type="InterPro" id="IPR038102">
    <property type="entry name" value="EYA_dom_sf"/>
</dbReference>
<protein>
    <recommendedName>
        <fullName evidence="2">protein-tyrosine-phosphatase</fullName>
        <ecNumber evidence="2">3.1.3.48</ecNumber>
    </recommendedName>
</protein>
<feature type="compositionally biased region" description="Basic and acidic residues" evidence="9">
    <location>
        <begin position="102"/>
        <end position="114"/>
    </location>
</feature>
<feature type="binding site" evidence="8">
    <location>
        <position position="434"/>
    </location>
    <ligand>
        <name>Mg(2+)</name>
        <dbReference type="ChEBI" id="CHEBI:18420"/>
    </ligand>
</feature>
<feature type="binding site" evidence="8">
    <location>
        <position position="199"/>
    </location>
    <ligand>
        <name>Mg(2+)</name>
        <dbReference type="ChEBI" id="CHEBI:18420"/>
    </ligand>
</feature>
<organism evidence="11 13">
    <name type="scientific">Peronospora farinosa</name>
    <dbReference type="NCBI Taxonomy" id="134698"/>
    <lineage>
        <taxon>Eukaryota</taxon>
        <taxon>Sar</taxon>
        <taxon>Stramenopiles</taxon>
        <taxon>Oomycota</taxon>
        <taxon>Peronosporomycetes</taxon>
        <taxon>Peronosporales</taxon>
        <taxon>Peronosporaceae</taxon>
        <taxon>Peronospora</taxon>
    </lineage>
</organism>
<evidence type="ECO:0000256" key="9">
    <source>
        <dbReference type="SAM" id="MobiDB-lite"/>
    </source>
</evidence>
<evidence type="ECO:0000256" key="8">
    <source>
        <dbReference type="PIRSR" id="PIRSR628472-2"/>
    </source>
</evidence>